<dbReference type="Gramene" id="AUR62043339-RA">
    <property type="protein sequence ID" value="AUR62043339-RA:cds"/>
    <property type="gene ID" value="AUR62043339"/>
</dbReference>
<accession>A0A803NBB1</accession>
<gene>
    <name evidence="3" type="primary">LOC110711061</name>
</gene>
<sequence length="177" mass="19464">MAARVAMMSLVGWMMVVIMLGCSLKAIEATNDETEKFHVSGLVKCQDCSGDWNAWVEGGKPIKGARVSITCLDEGKGLAFYNSDATDDDGEFNMVVDKVKHRKNLNPKDCIVRLVSCPDKSCNIPTDFGQGNTGVKLRQPSVMFRGMTKYVVGPFFYTTPTCDVNPDDDTNSYQVSK</sequence>
<dbReference type="GO" id="GO:0071944">
    <property type="term" value="C:cell periphery"/>
    <property type="evidence" value="ECO:0007669"/>
    <property type="project" value="TreeGrafter"/>
</dbReference>
<feature type="chain" id="PRO_5030914528" description="Pollen Ole e 1 allergen and extensin family protein" evidence="2">
    <location>
        <begin position="30"/>
        <end position="177"/>
    </location>
</feature>
<dbReference type="PANTHER" id="PTHR33470:SF29">
    <property type="entry name" value="POLLEN OLE E 1 ALLERGEN AND EXTENSIN FAMILY PROTEIN"/>
    <property type="match status" value="1"/>
</dbReference>
<dbReference type="PROSITE" id="PS51257">
    <property type="entry name" value="PROKAR_LIPOPROTEIN"/>
    <property type="match status" value="1"/>
</dbReference>
<dbReference type="KEGG" id="cqi:110711061"/>
<dbReference type="OrthoDB" id="747559at2759"/>
<evidence type="ECO:0008006" key="5">
    <source>
        <dbReference type="Google" id="ProtNLM"/>
    </source>
</evidence>
<organism evidence="3 4">
    <name type="scientific">Chenopodium quinoa</name>
    <name type="common">Quinoa</name>
    <dbReference type="NCBI Taxonomy" id="63459"/>
    <lineage>
        <taxon>Eukaryota</taxon>
        <taxon>Viridiplantae</taxon>
        <taxon>Streptophyta</taxon>
        <taxon>Embryophyta</taxon>
        <taxon>Tracheophyta</taxon>
        <taxon>Spermatophyta</taxon>
        <taxon>Magnoliopsida</taxon>
        <taxon>eudicotyledons</taxon>
        <taxon>Gunneridae</taxon>
        <taxon>Pentapetalae</taxon>
        <taxon>Caryophyllales</taxon>
        <taxon>Chenopodiaceae</taxon>
        <taxon>Chenopodioideae</taxon>
        <taxon>Atripliceae</taxon>
        <taxon>Chenopodium</taxon>
    </lineage>
</organism>
<dbReference type="Pfam" id="PF01190">
    <property type="entry name" value="Pollen_Ole_e_1"/>
    <property type="match status" value="1"/>
</dbReference>
<dbReference type="SMR" id="A0A803NBB1"/>
<evidence type="ECO:0000313" key="3">
    <source>
        <dbReference type="EnsemblPlants" id="AUR62043339-RA:cds"/>
    </source>
</evidence>
<feature type="signal peptide" evidence="2">
    <location>
        <begin position="1"/>
        <end position="29"/>
    </location>
</feature>
<dbReference type="AlphaFoldDB" id="A0A803NBB1"/>
<proteinExistence type="predicted"/>
<dbReference type="RefSeq" id="XP_021745128.1">
    <property type="nucleotide sequence ID" value="XM_021889436.1"/>
</dbReference>
<keyword evidence="1 2" id="KW-0732">Signal</keyword>
<evidence type="ECO:0000313" key="4">
    <source>
        <dbReference type="Proteomes" id="UP000596660"/>
    </source>
</evidence>
<evidence type="ECO:0000256" key="1">
    <source>
        <dbReference type="ARBA" id="ARBA00022729"/>
    </source>
</evidence>
<dbReference type="Proteomes" id="UP000596660">
    <property type="component" value="Unplaced"/>
</dbReference>
<protein>
    <recommendedName>
        <fullName evidence="5">Pollen Ole e 1 allergen and extensin family protein</fullName>
    </recommendedName>
</protein>
<dbReference type="PANTHER" id="PTHR33470">
    <property type="entry name" value="OS01G0164075 PROTEIN"/>
    <property type="match status" value="1"/>
</dbReference>
<reference evidence="3" key="1">
    <citation type="journal article" date="2017" name="Nature">
        <title>The genome of Chenopodium quinoa.</title>
        <authorList>
            <person name="Jarvis D.E."/>
            <person name="Ho Y.S."/>
            <person name="Lightfoot D.J."/>
            <person name="Schmoeckel S.M."/>
            <person name="Li B."/>
            <person name="Borm T.J.A."/>
            <person name="Ohyanagi H."/>
            <person name="Mineta K."/>
            <person name="Michell C.T."/>
            <person name="Saber N."/>
            <person name="Kharbatia N.M."/>
            <person name="Rupper R.R."/>
            <person name="Sharp A.R."/>
            <person name="Dally N."/>
            <person name="Boughton B.A."/>
            <person name="Woo Y.H."/>
            <person name="Gao G."/>
            <person name="Schijlen E.G.W.M."/>
            <person name="Guo X."/>
            <person name="Momin A.A."/>
            <person name="Negrao S."/>
            <person name="Al-Babili S."/>
            <person name="Gehring C."/>
            <person name="Roessner U."/>
            <person name="Jung C."/>
            <person name="Murphy K."/>
            <person name="Arold S.T."/>
            <person name="Gojobori T."/>
            <person name="van der Linden C.G."/>
            <person name="van Loo E.N."/>
            <person name="Jellen E.N."/>
            <person name="Maughan P.J."/>
            <person name="Tester M."/>
        </authorList>
    </citation>
    <scope>NUCLEOTIDE SEQUENCE [LARGE SCALE GENOMIC DNA]</scope>
    <source>
        <strain evidence="3">cv. PI 614886</strain>
    </source>
</reference>
<dbReference type="GeneID" id="110711061"/>
<evidence type="ECO:0000256" key="2">
    <source>
        <dbReference type="SAM" id="SignalP"/>
    </source>
</evidence>
<dbReference type="OMA" id="SVTCMDE"/>
<keyword evidence="4" id="KW-1185">Reference proteome</keyword>
<name>A0A803NBB1_CHEQI</name>
<dbReference type="EnsemblPlants" id="AUR62043339-RA">
    <property type="protein sequence ID" value="AUR62043339-RA:cds"/>
    <property type="gene ID" value="AUR62043339"/>
</dbReference>
<reference evidence="3" key="2">
    <citation type="submission" date="2021-03" db="UniProtKB">
        <authorList>
            <consortium name="EnsemblPlants"/>
        </authorList>
    </citation>
    <scope>IDENTIFICATION</scope>
</reference>